<evidence type="ECO:0000313" key="1">
    <source>
        <dbReference type="EMBL" id="TGL81150.1"/>
    </source>
</evidence>
<dbReference type="Proteomes" id="UP000297613">
    <property type="component" value="Unassembled WGS sequence"/>
</dbReference>
<comment type="caution">
    <text evidence="1">The sequence shown here is derived from an EMBL/GenBank/DDBJ whole genome shotgun (WGS) entry which is preliminary data.</text>
</comment>
<name>A0A6N4R1Y3_9LEPT</name>
<accession>A0A6N4R1Y3</accession>
<dbReference type="EMBL" id="RQGM01000062">
    <property type="protein sequence ID" value="TGL81150.1"/>
    <property type="molecule type" value="Genomic_DNA"/>
</dbReference>
<protein>
    <submittedName>
        <fullName evidence="1">Uncharacterized protein</fullName>
    </submittedName>
</protein>
<evidence type="ECO:0000313" key="2">
    <source>
        <dbReference type="Proteomes" id="UP000297613"/>
    </source>
</evidence>
<proteinExistence type="predicted"/>
<gene>
    <name evidence="1" type="ORF">EHQ83_14885</name>
</gene>
<sequence length="299" mass="34934">MMEILVNALDNKRIVWVAEGWCADRFVKEGKNFVSLEEFYEIKRNHKELTLVLGSQTNFLRTVNLIRDLNEDKIESVFLFDHWVNYKDHFYDPHTVSLHFPTTVCVIDELAKKTFLQEIQRINLVDKKLPNIQILGHPKIEKCAQIAKDISESEKAQIMKRLNILKVNIHLFLLEPITTDFGLEESLNKLGYNEYTALTYYFENYTREDTFTIIKPHPRQNLFELERFLENASITQSYAVVETETLESLISVSSSIYGMTTLALILAHFAGKEILSIQLNRTEYAKKFSCDYLEEYLVT</sequence>
<reference evidence="1 2" key="1">
    <citation type="journal article" date="2019" name="PLoS Negl. Trop. Dis.">
        <title>Revisiting the worldwide diversity of Leptospira species in the environment.</title>
        <authorList>
            <person name="Vincent A.T."/>
            <person name="Schiettekatte O."/>
            <person name="Bourhy P."/>
            <person name="Veyrier F.J."/>
            <person name="Picardeau M."/>
        </authorList>
    </citation>
    <scope>NUCLEOTIDE SEQUENCE [LARGE SCALE GENOMIC DNA]</scope>
    <source>
        <strain evidence="1 2">201702445</strain>
    </source>
</reference>
<dbReference type="RefSeq" id="WP_135750110.1">
    <property type="nucleotide sequence ID" value="NZ_RQGM01000062.1"/>
</dbReference>
<organism evidence="1 2">
    <name type="scientific">Leptospira yasudae</name>
    <dbReference type="NCBI Taxonomy" id="2202201"/>
    <lineage>
        <taxon>Bacteria</taxon>
        <taxon>Pseudomonadati</taxon>
        <taxon>Spirochaetota</taxon>
        <taxon>Spirochaetia</taxon>
        <taxon>Leptospirales</taxon>
        <taxon>Leptospiraceae</taxon>
        <taxon>Leptospira</taxon>
    </lineage>
</organism>
<dbReference type="AlphaFoldDB" id="A0A6N4R1Y3"/>